<name>A0A0F9NPC0_9ZZZZ</name>
<proteinExistence type="predicted"/>
<dbReference type="AlphaFoldDB" id="A0A0F9NPC0"/>
<organism evidence="1">
    <name type="scientific">marine sediment metagenome</name>
    <dbReference type="NCBI Taxonomy" id="412755"/>
    <lineage>
        <taxon>unclassified sequences</taxon>
        <taxon>metagenomes</taxon>
        <taxon>ecological metagenomes</taxon>
    </lineage>
</organism>
<accession>A0A0F9NPC0</accession>
<dbReference type="EMBL" id="LAZR01003872">
    <property type="protein sequence ID" value="KKN13897.1"/>
    <property type="molecule type" value="Genomic_DNA"/>
</dbReference>
<sequence length="69" mass="7965">MEKLEVKLSENWIKKLQELPETGMGYQLVDLTLINGKIFKYAIVLNCSIVILEEKIDVSQIEKIELSEL</sequence>
<evidence type="ECO:0000313" key="1">
    <source>
        <dbReference type="EMBL" id="KKN13897.1"/>
    </source>
</evidence>
<reference evidence="1" key="1">
    <citation type="journal article" date="2015" name="Nature">
        <title>Complex archaea that bridge the gap between prokaryotes and eukaryotes.</title>
        <authorList>
            <person name="Spang A."/>
            <person name="Saw J.H."/>
            <person name="Jorgensen S.L."/>
            <person name="Zaremba-Niedzwiedzka K."/>
            <person name="Martijn J."/>
            <person name="Lind A.E."/>
            <person name="van Eijk R."/>
            <person name="Schleper C."/>
            <person name="Guy L."/>
            <person name="Ettema T.J."/>
        </authorList>
    </citation>
    <scope>NUCLEOTIDE SEQUENCE</scope>
</reference>
<gene>
    <name evidence="1" type="ORF">LCGC14_1001660</name>
</gene>
<comment type="caution">
    <text evidence="1">The sequence shown here is derived from an EMBL/GenBank/DDBJ whole genome shotgun (WGS) entry which is preliminary data.</text>
</comment>
<protein>
    <submittedName>
        <fullName evidence="1">Uncharacterized protein</fullName>
    </submittedName>
</protein>